<dbReference type="RefSeq" id="WP_320755554.1">
    <property type="nucleotide sequence ID" value="NZ_JAWNGA010000017.1"/>
</dbReference>
<dbReference type="EMBL" id="JAWNGA010000017">
    <property type="protein sequence ID" value="MDY5133711.1"/>
    <property type="molecule type" value="Genomic_DNA"/>
</dbReference>
<sequence length="71" mass="8111">MLATLSFMALCYIIYNQMKPSEYIQAEDEIALKIQFDIKEDIGLIVLNYVLNGHEFSSGIANTDRYFIGDV</sequence>
<evidence type="ECO:0000313" key="2">
    <source>
        <dbReference type="Proteomes" id="UP001275049"/>
    </source>
</evidence>
<proteinExistence type="predicted"/>
<comment type="caution">
    <text evidence="1">The sequence shown here is derived from an EMBL/GenBank/DDBJ whole genome shotgun (WGS) entry which is preliminary data.</text>
</comment>
<dbReference type="Proteomes" id="UP001275049">
    <property type="component" value="Unassembled WGS sequence"/>
</dbReference>
<accession>A0ABU5G912</accession>
<gene>
    <name evidence="1" type="ORF">R6G86_08185</name>
</gene>
<organism evidence="1 2">
    <name type="scientific">Actinotignum urinale</name>
    <dbReference type="NCBI Taxonomy" id="190146"/>
    <lineage>
        <taxon>Bacteria</taxon>
        <taxon>Bacillati</taxon>
        <taxon>Actinomycetota</taxon>
        <taxon>Actinomycetes</taxon>
        <taxon>Actinomycetales</taxon>
        <taxon>Actinomycetaceae</taxon>
        <taxon>Actinotignum</taxon>
    </lineage>
</organism>
<evidence type="ECO:0000313" key="1">
    <source>
        <dbReference type="EMBL" id="MDY5133711.1"/>
    </source>
</evidence>
<name>A0ABU5G912_9ACTO</name>
<reference evidence="1 2" key="1">
    <citation type="submission" date="2023-10" db="EMBL/GenBank/DDBJ databases">
        <title>Whole Genome based description of the genera Actinobaculum and Actinotignum reveals a complex phylogenetic relationship within the species included in the genus Actinotignum.</title>
        <authorList>
            <person name="Jensen C.S."/>
            <person name="Dargis R."/>
            <person name="Kemp M."/>
            <person name="Christensen J.J."/>
        </authorList>
    </citation>
    <scope>NUCLEOTIDE SEQUENCE [LARGE SCALE GENOMIC DNA]</scope>
    <source>
        <strain evidence="1 2">SLA_B974</strain>
    </source>
</reference>
<protein>
    <submittedName>
        <fullName evidence="1">Uncharacterized protein</fullName>
    </submittedName>
</protein>
<keyword evidence="2" id="KW-1185">Reference proteome</keyword>